<dbReference type="EMBL" id="QGGL01000016">
    <property type="protein sequence ID" value="PWK07889.1"/>
    <property type="molecule type" value="Genomic_DNA"/>
</dbReference>
<name>A0A316D4P6_9BACL</name>
<dbReference type="OrthoDB" id="9905874at2"/>
<reference evidence="2 3" key="1">
    <citation type="submission" date="2018-05" db="EMBL/GenBank/DDBJ databases">
        <title>Genomic Encyclopedia of Type Strains, Phase IV (KMG-IV): sequencing the most valuable type-strain genomes for metagenomic binning, comparative biology and taxonomic classification.</title>
        <authorList>
            <person name="Goeker M."/>
        </authorList>
    </citation>
    <scope>NUCLEOTIDE SEQUENCE [LARGE SCALE GENOMIC DNA]</scope>
    <source>
        <strain evidence="2 3">DSM 18773</strain>
    </source>
</reference>
<dbReference type="Proteomes" id="UP000245634">
    <property type="component" value="Unassembled WGS sequence"/>
</dbReference>
<keyword evidence="1" id="KW-1133">Transmembrane helix</keyword>
<comment type="caution">
    <text evidence="2">The sequence shown here is derived from an EMBL/GenBank/DDBJ whole genome shotgun (WGS) entry which is preliminary data.</text>
</comment>
<gene>
    <name evidence="2" type="ORF">C7459_11648</name>
</gene>
<feature type="transmembrane region" description="Helical" evidence="1">
    <location>
        <begin position="65"/>
        <end position="90"/>
    </location>
</feature>
<feature type="transmembrane region" description="Helical" evidence="1">
    <location>
        <begin position="126"/>
        <end position="142"/>
    </location>
</feature>
<keyword evidence="3" id="KW-1185">Reference proteome</keyword>
<dbReference type="AlphaFoldDB" id="A0A316D4P6"/>
<accession>A0A316D4P6</accession>
<evidence type="ECO:0000313" key="2">
    <source>
        <dbReference type="EMBL" id="PWK07889.1"/>
    </source>
</evidence>
<keyword evidence="1" id="KW-0812">Transmembrane</keyword>
<evidence type="ECO:0000256" key="1">
    <source>
        <dbReference type="SAM" id="Phobius"/>
    </source>
</evidence>
<feature type="transmembrane region" description="Helical" evidence="1">
    <location>
        <begin position="236"/>
        <end position="260"/>
    </location>
</feature>
<feature type="transmembrane region" description="Helical" evidence="1">
    <location>
        <begin position="102"/>
        <end position="119"/>
    </location>
</feature>
<sequence>MQSIRSSWADNLKVIKGCWKATVFSISNRFVSEFFQFLPSISFFVMQAVTVFSLFHVINHVEIPVVDLLIFIGIMICVDGCGDAIFLAGIHEYCTSLVRGQTVYFLLTPGTPLLKIFFFRTDTTKFAFCALAGLGAIGLSVVERDSNPFLVLLVLLTGVLTHMILTSAFHIIQAYWDPTRPIRLGSPATRFYTRPIHLVLRSLPIQIILVLIYPAYFATAFPTIIATNIVPPEFPFSLGTAFVLGVGVLLLWAVGLNHLIKKSCVKYQN</sequence>
<feature type="transmembrane region" description="Helical" evidence="1">
    <location>
        <begin position="37"/>
        <end position="58"/>
    </location>
</feature>
<organism evidence="2 3">
    <name type="scientific">Tumebacillus permanentifrigoris</name>
    <dbReference type="NCBI Taxonomy" id="378543"/>
    <lineage>
        <taxon>Bacteria</taxon>
        <taxon>Bacillati</taxon>
        <taxon>Bacillota</taxon>
        <taxon>Bacilli</taxon>
        <taxon>Bacillales</taxon>
        <taxon>Alicyclobacillaceae</taxon>
        <taxon>Tumebacillus</taxon>
    </lineage>
</organism>
<proteinExistence type="predicted"/>
<keyword evidence="1" id="KW-0472">Membrane</keyword>
<evidence type="ECO:0000313" key="3">
    <source>
        <dbReference type="Proteomes" id="UP000245634"/>
    </source>
</evidence>
<protein>
    <submittedName>
        <fullName evidence="2">Uncharacterized protein</fullName>
    </submittedName>
</protein>
<feature type="transmembrane region" description="Helical" evidence="1">
    <location>
        <begin position="148"/>
        <end position="176"/>
    </location>
</feature>
<dbReference type="RefSeq" id="WP_109690493.1">
    <property type="nucleotide sequence ID" value="NZ_QGGL01000016.1"/>
</dbReference>